<proteinExistence type="predicted"/>
<name>A0ABW8C3Q2_9ACTN</name>
<organism evidence="2 3">
    <name type="scientific">Streptomyces fildesensis</name>
    <dbReference type="NCBI Taxonomy" id="375757"/>
    <lineage>
        <taxon>Bacteria</taxon>
        <taxon>Bacillati</taxon>
        <taxon>Actinomycetota</taxon>
        <taxon>Actinomycetes</taxon>
        <taxon>Kitasatosporales</taxon>
        <taxon>Streptomycetaceae</taxon>
        <taxon>Streptomyces</taxon>
    </lineage>
</organism>
<dbReference type="RefSeq" id="WP_250979197.1">
    <property type="nucleotide sequence ID" value="NZ_JBITYG010000002.1"/>
</dbReference>
<reference evidence="2 3" key="1">
    <citation type="submission" date="2024-10" db="EMBL/GenBank/DDBJ databases">
        <title>The Natural Products Discovery Center: Release of the First 8490 Sequenced Strains for Exploring Actinobacteria Biosynthetic Diversity.</title>
        <authorList>
            <person name="Kalkreuter E."/>
            <person name="Kautsar S.A."/>
            <person name="Yang D."/>
            <person name="Bader C.D."/>
            <person name="Teijaro C.N."/>
            <person name="Fluegel L."/>
            <person name="Davis C.M."/>
            <person name="Simpson J.R."/>
            <person name="Lauterbach L."/>
            <person name="Steele A.D."/>
            <person name="Gui C."/>
            <person name="Meng S."/>
            <person name="Li G."/>
            <person name="Viehrig K."/>
            <person name="Ye F."/>
            <person name="Su P."/>
            <person name="Kiefer A.F."/>
            <person name="Nichols A."/>
            <person name="Cepeda A.J."/>
            <person name="Yan W."/>
            <person name="Fan B."/>
            <person name="Jiang Y."/>
            <person name="Adhikari A."/>
            <person name="Zheng C.-J."/>
            <person name="Schuster L."/>
            <person name="Cowan T.M."/>
            <person name="Smanski M.J."/>
            <person name="Chevrette M.G."/>
            <person name="De Carvalho L.P.S."/>
            <person name="Shen B."/>
        </authorList>
    </citation>
    <scope>NUCLEOTIDE SEQUENCE [LARGE SCALE GENOMIC DNA]</scope>
    <source>
        <strain evidence="2 3">NPDC053399</strain>
    </source>
</reference>
<sequence length="126" mass="13953">MPYAAIVYRVKPGNEDEIAKIFENFNRVDTADLRTDEGTDAGRILGTGLFIKDDVMVRCIHYEGDLAAVGKHMAMQPGVHAAESRLAPYLLEERDTSSPQAFGAFFRNASMRSILQLSVDTLETKS</sequence>
<evidence type="ECO:0000313" key="2">
    <source>
        <dbReference type="EMBL" id="MFI9100427.1"/>
    </source>
</evidence>
<feature type="domain" description="SchA/CurD-like" evidence="1">
    <location>
        <begin position="1"/>
        <end position="119"/>
    </location>
</feature>
<protein>
    <submittedName>
        <fullName evidence="2">SchA/CurD-like domain-containing protein</fullName>
    </submittedName>
</protein>
<evidence type="ECO:0000313" key="3">
    <source>
        <dbReference type="Proteomes" id="UP001614394"/>
    </source>
</evidence>
<dbReference type="InterPro" id="IPR007575">
    <property type="entry name" value="SchA_CurD-like"/>
</dbReference>
<dbReference type="Proteomes" id="UP001614394">
    <property type="component" value="Unassembled WGS sequence"/>
</dbReference>
<accession>A0ABW8C3Q2</accession>
<dbReference type="Pfam" id="PF04486">
    <property type="entry name" value="SchA_CurD"/>
    <property type="match status" value="1"/>
</dbReference>
<dbReference type="EMBL" id="JBITYG010000002">
    <property type="protein sequence ID" value="MFI9100427.1"/>
    <property type="molecule type" value="Genomic_DNA"/>
</dbReference>
<evidence type="ECO:0000259" key="1">
    <source>
        <dbReference type="Pfam" id="PF04486"/>
    </source>
</evidence>
<gene>
    <name evidence="2" type="ORF">ACIGXA_07860</name>
</gene>
<keyword evidence="3" id="KW-1185">Reference proteome</keyword>
<comment type="caution">
    <text evidence="2">The sequence shown here is derived from an EMBL/GenBank/DDBJ whole genome shotgun (WGS) entry which is preliminary data.</text>
</comment>